<feature type="chain" id="PRO_5041442148" evidence="2">
    <location>
        <begin position="18"/>
        <end position="195"/>
    </location>
</feature>
<protein>
    <submittedName>
        <fullName evidence="3">Uncharacterized protein</fullName>
    </submittedName>
</protein>
<evidence type="ECO:0000313" key="4">
    <source>
        <dbReference type="Proteomes" id="UP001175271"/>
    </source>
</evidence>
<reference evidence="3" key="1">
    <citation type="submission" date="2023-06" db="EMBL/GenBank/DDBJ databases">
        <title>Genomic analysis of the entomopathogenic nematode Steinernema hermaphroditum.</title>
        <authorList>
            <person name="Schwarz E.M."/>
            <person name="Heppert J.K."/>
            <person name="Baniya A."/>
            <person name="Schwartz H.T."/>
            <person name="Tan C.-H."/>
            <person name="Antoshechkin I."/>
            <person name="Sternberg P.W."/>
            <person name="Goodrich-Blair H."/>
            <person name="Dillman A.R."/>
        </authorList>
    </citation>
    <scope>NUCLEOTIDE SEQUENCE</scope>
    <source>
        <strain evidence="3">PS9179</strain>
        <tissue evidence="3">Whole animal</tissue>
    </source>
</reference>
<keyword evidence="4" id="KW-1185">Reference proteome</keyword>
<feature type="transmembrane region" description="Helical" evidence="1">
    <location>
        <begin position="176"/>
        <end position="194"/>
    </location>
</feature>
<evidence type="ECO:0000313" key="3">
    <source>
        <dbReference type="EMBL" id="KAK0412947.1"/>
    </source>
</evidence>
<evidence type="ECO:0000256" key="1">
    <source>
        <dbReference type="SAM" id="Phobius"/>
    </source>
</evidence>
<keyword evidence="1" id="KW-0812">Transmembrane</keyword>
<sequence length="195" mass="22473">MRLLLFLLFLAIATTEAVVSSSPTARVRCSEFLVCSEQDRKTFEKRREMAMILARFHEEIKWSGYVRKAELLYEAKKHRADLCSDITTTGFMLEEGAQKWPMACIWNGAINGTESCAPYPFKEESVFELRDAQKWRQAVANFRRAIGCSDVEIFNTRNVEENYFCRERCVQLGIGYVPQIIILASVMLTMYLAVK</sequence>
<dbReference type="Proteomes" id="UP001175271">
    <property type="component" value="Unassembled WGS sequence"/>
</dbReference>
<gene>
    <name evidence="3" type="ORF">QR680_006499</name>
</gene>
<keyword evidence="2" id="KW-0732">Signal</keyword>
<keyword evidence="1" id="KW-0472">Membrane</keyword>
<dbReference type="AlphaFoldDB" id="A0AA39HY24"/>
<feature type="signal peptide" evidence="2">
    <location>
        <begin position="1"/>
        <end position="17"/>
    </location>
</feature>
<organism evidence="3 4">
    <name type="scientific">Steinernema hermaphroditum</name>
    <dbReference type="NCBI Taxonomy" id="289476"/>
    <lineage>
        <taxon>Eukaryota</taxon>
        <taxon>Metazoa</taxon>
        <taxon>Ecdysozoa</taxon>
        <taxon>Nematoda</taxon>
        <taxon>Chromadorea</taxon>
        <taxon>Rhabditida</taxon>
        <taxon>Tylenchina</taxon>
        <taxon>Panagrolaimomorpha</taxon>
        <taxon>Strongyloidoidea</taxon>
        <taxon>Steinernematidae</taxon>
        <taxon>Steinernema</taxon>
    </lineage>
</organism>
<accession>A0AA39HY24</accession>
<name>A0AA39HY24_9BILA</name>
<proteinExistence type="predicted"/>
<evidence type="ECO:0000256" key="2">
    <source>
        <dbReference type="SAM" id="SignalP"/>
    </source>
</evidence>
<comment type="caution">
    <text evidence="3">The sequence shown here is derived from an EMBL/GenBank/DDBJ whole genome shotgun (WGS) entry which is preliminary data.</text>
</comment>
<dbReference type="EMBL" id="JAUCMV010000003">
    <property type="protein sequence ID" value="KAK0412947.1"/>
    <property type="molecule type" value="Genomic_DNA"/>
</dbReference>
<keyword evidence="1" id="KW-1133">Transmembrane helix</keyword>